<protein>
    <recommendedName>
        <fullName evidence="4">Secreted protein</fullName>
    </recommendedName>
</protein>
<comment type="caution">
    <text evidence="2">The sequence shown here is derived from an EMBL/GenBank/DDBJ whole genome shotgun (WGS) entry which is preliminary data.</text>
</comment>
<evidence type="ECO:0000313" key="3">
    <source>
        <dbReference type="Proteomes" id="UP000324222"/>
    </source>
</evidence>
<keyword evidence="1" id="KW-0732">Signal</keyword>
<feature type="chain" id="PRO_5023127566" description="Secreted protein" evidence="1">
    <location>
        <begin position="17"/>
        <end position="68"/>
    </location>
</feature>
<evidence type="ECO:0000313" key="2">
    <source>
        <dbReference type="EMBL" id="MPC53532.1"/>
    </source>
</evidence>
<feature type="signal peptide" evidence="1">
    <location>
        <begin position="1"/>
        <end position="16"/>
    </location>
</feature>
<accession>A0A5B7G3J4</accession>
<name>A0A5B7G3J4_PORTR</name>
<sequence length="68" mass="7551">MFLLLLPFIGHTVTRAAQEAQAGYKECSGLVVEPMTQEPHSLHSAMDKPSAPLYRRFMCPLDLHCAGH</sequence>
<dbReference type="Proteomes" id="UP000324222">
    <property type="component" value="Unassembled WGS sequence"/>
</dbReference>
<dbReference type="AlphaFoldDB" id="A0A5B7G3J4"/>
<organism evidence="2 3">
    <name type="scientific">Portunus trituberculatus</name>
    <name type="common">Swimming crab</name>
    <name type="synonym">Neptunus trituberculatus</name>
    <dbReference type="NCBI Taxonomy" id="210409"/>
    <lineage>
        <taxon>Eukaryota</taxon>
        <taxon>Metazoa</taxon>
        <taxon>Ecdysozoa</taxon>
        <taxon>Arthropoda</taxon>
        <taxon>Crustacea</taxon>
        <taxon>Multicrustacea</taxon>
        <taxon>Malacostraca</taxon>
        <taxon>Eumalacostraca</taxon>
        <taxon>Eucarida</taxon>
        <taxon>Decapoda</taxon>
        <taxon>Pleocyemata</taxon>
        <taxon>Brachyura</taxon>
        <taxon>Eubrachyura</taxon>
        <taxon>Portunoidea</taxon>
        <taxon>Portunidae</taxon>
        <taxon>Portuninae</taxon>
        <taxon>Portunus</taxon>
    </lineage>
</organism>
<gene>
    <name evidence="2" type="ORF">E2C01_047426</name>
</gene>
<evidence type="ECO:0000256" key="1">
    <source>
        <dbReference type="SAM" id="SignalP"/>
    </source>
</evidence>
<dbReference type="EMBL" id="VSRR010011696">
    <property type="protein sequence ID" value="MPC53532.1"/>
    <property type="molecule type" value="Genomic_DNA"/>
</dbReference>
<evidence type="ECO:0008006" key="4">
    <source>
        <dbReference type="Google" id="ProtNLM"/>
    </source>
</evidence>
<keyword evidence="3" id="KW-1185">Reference proteome</keyword>
<proteinExistence type="predicted"/>
<reference evidence="2 3" key="1">
    <citation type="submission" date="2019-05" db="EMBL/GenBank/DDBJ databases">
        <title>Another draft genome of Portunus trituberculatus and its Hox gene families provides insights of decapod evolution.</title>
        <authorList>
            <person name="Jeong J.-H."/>
            <person name="Song I."/>
            <person name="Kim S."/>
            <person name="Choi T."/>
            <person name="Kim D."/>
            <person name="Ryu S."/>
            <person name="Kim W."/>
        </authorList>
    </citation>
    <scope>NUCLEOTIDE SEQUENCE [LARGE SCALE GENOMIC DNA]</scope>
    <source>
        <tissue evidence="2">Muscle</tissue>
    </source>
</reference>